<reference evidence="1" key="1">
    <citation type="submission" date="2021-11" db="EMBL/GenBank/DDBJ databases">
        <authorList>
            <person name="Rodrigo-Torres L."/>
            <person name="Arahal R. D."/>
            <person name="Lucena T."/>
        </authorList>
    </citation>
    <scope>NUCLEOTIDE SEQUENCE</scope>
    <source>
        <strain evidence="1">CECT 7928</strain>
    </source>
</reference>
<comment type="caution">
    <text evidence="1">The sequence shown here is derived from an EMBL/GenBank/DDBJ whole genome shotgun (WGS) entry which is preliminary data.</text>
</comment>
<keyword evidence="2" id="KW-1185">Reference proteome</keyword>
<evidence type="ECO:0000313" key="2">
    <source>
        <dbReference type="Proteomes" id="UP000838748"/>
    </source>
</evidence>
<name>A0ABM9A1K7_9VIBR</name>
<organism evidence="1 2">
    <name type="scientific">Vibrio marisflavi CECT 7928</name>
    <dbReference type="NCBI Taxonomy" id="634439"/>
    <lineage>
        <taxon>Bacteria</taxon>
        <taxon>Pseudomonadati</taxon>
        <taxon>Pseudomonadota</taxon>
        <taxon>Gammaproteobacteria</taxon>
        <taxon>Vibrionales</taxon>
        <taxon>Vibrionaceae</taxon>
        <taxon>Vibrio</taxon>
    </lineage>
</organism>
<dbReference type="EMBL" id="CAKLDM010000001">
    <property type="protein sequence ID" value="CAH0537513.1"/>
    <property type="molecule type" value="Genomic_DNA"/>
</dbReference>
<dbReference type="Proteomes" id="UP000838748">
    <property type="component" value="Unassembled WGS sequence"/>
</dbReference>
<evidence type="ECO:0000313" key="1">
    <source>
        <dbReference type="EMBL" id="CAH0537513.1"/>
    </source>
</evidence>
<dbReference type="RefSeq" id="WP_237360504.1">
    <property type="nucleotide sequence ID" value="NZ_CAKLDM010000001.1"/>
</dbReference>
<evidence type="ECO:0008006" key="3">
    <source>
        <dbReference type="Google" id="ProtNLM"/>
    </source>
</evidence>
<accession>A0ABM9A1K7</accession>
<proteinExistence type="predicted"/>
<gene>
    <name evidence="1" type="ORF">VMF7928_01147</name>
</gene>
<sequence>MHYAIQHQTLSFDYLETTARKKVLKHSLIRVESGLVLVRLGKKEYAVESGEYIWIPFDCLCALSFFPQTAIQRIDLSCRLKENFPQNAGYVGETELINAIFNRLQQKALAEELKQHLLQAAKCELINFNPKLEMNSLSEQVSNWRPNASSSLSKSSQLVLQIREANKRRLSGTNQQSIIDDLFNGNEEDYRTLNQLILGANK</sequence>
<protein>
    <recommendedName>
        <fullName evidence="3">AraC family transcriptional regulator</fullName>
    </recommendedName>
</protein>